<feature type="domain" description="Malectin-like" evidence="3">
    <location>
        <begin position="29"/>
        <end position="197"/>
    </location>
</feature>
<name>A0A1E5UXJ7_9POAL</name>
<dbReference type="Proteomes" id="UP000095767">
    <property type="component" value="Unassembled WGS sequence"/>
</dbReference>
<proteinExistence type="predicted"/>
<feature type="domain" description="Malectin-like" evidence="3">
    <location>
        <begin position="201"/>
        <end position="318"/>
    </location>
</feature>
<keyword evidence="4" id="KW-0808">Transferase</keyword>
<feature type="chain" id="PRO_5009187545" evidence="2">
    <location>
        <begin position="19"/>
        <end position="369"/>
    </location>
</feature>
<reference evidence="4 5" key="1">
    <citation type="submission" date="2016-09" db="EMBL/GenBank/DDBJ databases">
        <title>The draft genome of Dichanthelium oligosanthes: A C3 panicoid grass species.</title>
        <authorList>
            <person name="Studer A.J."/>
            <person name="Schnable J.C."/>
            <person name="Brutnell T.P."/>
        </authorList>
    </citation>
    <scope>NUCLEOTIDE SEQUENCE [LARGE SCALE GENOMIC DNA]</scope>
    <source>
        <strain evidence="5">cv. Kellogg 1175</strain>
        <tissue evidence="4">Leaf</tissue>
    </source>
</reference>
<dbReference type="AlphaFoldDB" id="A0A1E5UXJ7"/>
<dbReference type="GO" id="GO:0016301">
    <property type="term" value="F:kinase activity"/>
    <property type="evidence" value="ECO:0007669"/>
    <property type="project" value="UniProtKB-KW"/>
</dbReference>
<dbReference type="STRING" id="888268.A0A1E5UXJ7"/>
<organism evidence="4 5">
    <name type="scientific">Dichanthelium oligosanthes</name>
    <dbReference type="NCBI Taxonomy" id="888268"/>
    <lineage>
        <taxon>Eukaryota</taxon>
        <taxon>Viridiplantae</taxon>
        <taxon>Streptophyta</taxon>
        <taxon>Embryophyta</taxon>
        <taxon>Tracheophyta</taxon>
        <taxon>Spermatophyta</taxon>
        <taxon>Magnoliopsida</taxon>
        <taxon>Liliopsida</taxon>
        <taxon>Poales</taxon>
        <taxon>Poaceae</taxon>
        <taxon>PACMAD clade</taxon>
        <taxon>Panicoideae</taxon>
        <taxon>Panicodae</taxon>
        <taxon>Paniceae</taxon>
        <taxon>Dichantheliinae</taxon>
        <taxon>Dichanthelium</taxon>
    </lineage>
</organism>
<dbReference type="PANTHER" id="PTHR45631">
    <property type="entry name" value="OS07G0107800 PROTEIN-RELATED"/>
    <property type="match status" value="1"/>
</dbReference>
<keyword evidence="2" id="KW-0732">Signal</keyword>
<comment type="subcellular location">
    <subcellularLocation>
        <location evidence="1">Membrane</location>
        <topology evidence="1">Single-pass membrane protein</topology>
    </subcellularLocation>
</comment>
<keyword evidence="4" id="KW-0418">Kinase</keyword>
<protein>
    <submittedName>
        <fullName evidence="4">Putative LRR receptor-like serine/threonine-protein kinase</fullName>
    </submittedName>
</protein>
<keyword evidence="5" id="KW-1185">Reference proteome</keyword>
<evidence type="ECO:0000313" key="5">
    <source>
        <dbReference type="Proteomes" id="UP000095767"/>
    </source>
</evidence>
<evidence type="ECO:0000313" key="4">
    <source>
        <dbReference type="EMBL" id="OEL17590.1"/>
    </source>
</evidence>
<sequence length="369" mass="40706">MAAFLVLFAIAVLGRGAAHVVGDKIELSIDCGLLDSDSTYKDPDTGIIYVSDSGFVDAGENRVVAAAANQAGRVSPMQSLRSFPSGKWNCYALRPTQANTTYLVRAQFAYGNYDGLNSSSLQFELHLGSDLWDTINVRSDESNITKEAVFVAWASWAPVCLVNSHGDTPFVSVMELRELGNGLYPPVSVSQSMSMYYDIKPDPSFNVSSAILQTAVAAALNSTSLTVMTGQGNVNSYQFKAFLHFADFQNTQIRQFDIYINDKRPGVSPKPYTPQYLADSCVYSSEWYRASDGSHNITLVRTATSELPPMLNALEIYTLIDLDDVTSTFPQDCEFSIDSLPYSCTVKFILYQDNVSPSVRNWDYIFSLH</sequence>
<dbReference type="PANTHER" id="PTHR45631:SF6">
    <property type="entry name" value="OS09G0352000 PROTEIN"/>
    <property type="match status" value="1"/>
</dbReference>
<evidence type="ECO:0000256" key="2">
    <source>
        <dbReference type="SAM" id="SignalP"/>
    </source>
</evidence>
<accession>A0A1E5UXJ7</accession>
<dbReference type="GO" id="GO:0016020">
    <property type="term" value="C:membrane"/>
    <property type="evidence" value="ECO:0007669"/>
    <property type="project" value="UniProtKB-SubCell"/>
</dbReference>
<dbReference type="OrthoDB" id="785492at2759"/>
<evidence type="ECO:0000256" key="1">
    <source>
        <dbReference type="ARBA" id="ARBA00004167"/>
    </source>
</evidence>
<evidence type="ECO:0000259" key="3">
    <source>
        <dbReference type="Pfam" id="PF12819"/>
    </source>
</evidence>
<keyword evidence="4" id="KW-0675">Receptor</keyword>
<gene>
    <name evidence="4" type="ORF">BAE44_0021391</name>
</gene>
<dbReference type="Pfam" id="PF12819">
    <property type="entry name" value="Malectin_like"/>
    <property type="match status" value="2"/>
</dbReference>
<comment type="caution">
    <text evidence="4">The sequence shown here is derived from an EMBL/GenBank/DDBJ whole genome shotgun (WGS) entry which is preliminary data.</text>
</comment>
<dbReference type="InterPro" id="IPR024788">
    <property type="entry name" value="Malectin-like_Carb-bd_dom"/>
</dbReference>
<dbReference type="EMBL" id="LWDX02059465">
    <property type="protein sequence ID" value="OEL17590.1"/>
    <property type="molecule type" value="Genomic_DNA"/>
</dbReference>
<feature type="signal peptide" evidence="2">
    <location>
        <begin position="1"/>
        <end position="18"/>
    </location>
</feature>